<organism evidence="1 2">
    <name type="scientific">Bowdeniella nasicola</name>
    <dbReference type="NCBI Taxonomy" id="208480"/>
    <lineage>
        <taxon>Bacteria</taxon>
        <taxon>Bacillati</taxon>
        <taxon>Actinomycetota</taxon>
        <taxon>Actinomycetes</taxon>
        <taxon>Actinomycetales</taxon>
        <taxon>Actinomycetaceae</taxon>
        <taxon>Bowdeniella</taxon>
    </lineage>
</organism>
<sequence length="162" mass="17773">MSNQLQFLLGRVEEADPGVARELRRHIEALQSRRQFGLNFERHTPESVALTGRPISVGDKVRFLPPRGDSEAESKANWIVTSISGAKGKRVASLLDPRTKDEATRTLDDLVFVADFRDPIYPGLVSTGRIERGGDKPFHAVVNAEGQVPCSGVTAFSSRLGF</sequence>
<comment type="caution">
    <text evidence="1">The sequence shown here is derived from an EMBL/GenBank/DDBJ whole genome shotgun (WGS) entry which is preliminary data.</text>
</comment>
<evidence type="ECO:0000313" key="2">
    <source>
        <dbReference type="Proteomes" id="UP000185628"/>
    </source>
</evidence>
<proteinExistence type="predicted"/>
<gene>
    <name evidence="1" type="ORF">BSZ39_06955</name>
</gene>
<name>A0A1Q5Q2E2_9ACTO</name>
<dbReference type="AlphaFoldDB" id="A0A1Q5Q2E2"/>
<evidence type="ECO:0000313" key="1">
    <source>
        <dbReference type="EMBL" id="OKL53879.1"/>
    </source>
</evidence>
<keyword evidence="2" id="KW-1185">Reference proteome</keyword>
<dbReference type="EMBL" id="MQVR01000035">
    <property type="protein sequence ID" value="OKL53879.1"/>
    <property type="molecule type" value="Genomic_DNA"/>
</dbReference>
<accession>A0A1Q5Q2E2</accession>
<dbReference type="Proteomes" id="UP000185628">
    <property type="component" value="Unassembled WGS sequence"/>
</dbReference>
<reference evidence="2" key="1">
    <citation type="submission" date="2016-12" db="EMBL/GenBank/DDBJ databases">
        <authorList>
            <person name="Meng X."/>
        </authorList>
    </citation>
    <scope>NUCLEOTIDE SEQUENCE [LARGE SCALE GENOMIC DNA]</scope>
    <source>
        <strain evidence="2">DSM 19116</strain>
    </source>
</reference>
<protein>
    <submittedName>
        <fullName evidence="1">Uncharacterized protein</fullName>
    </submittedName>
</protein>